<organism evidence="1">
    <name type="scientific">Arundo donax</name>
    <name type="common">Giant reed</name>
    <name type="synonym">Donax arundinaceus</name>
    <dbReference type="NCBI Taxonomy" id="35708"/>
    <lineage>
        <taxon>Eukaryota</taxon>
        <taxon>Viridiplantae</taxon>
        <taxon>Streptophyta</taxon>
        <taxon>Embryophyta</taxon>
        <taxon>Tracheophyta</taxon>
        <taxon>Spermatophyta</taxon>
        <taxon>Magnoliopsida</taxon>
        <taxon>Liliopsida</taxon>
        <taxon>Poales</taxon>
        <taxon>Poaceae</taxon>
        <taxon>PACMAD clade</taxon>
        <taxon>Arundinoideae</taxon>
        <taxon>Arundineae</taxon>
        <taxon>Arundo</taxon>
    </lineage>
</organism>
<protein>
    <submittedName>
        <fullName evidence="1">Uncharacterized protein</fullName>
    </submittedName>
</protein>
<sequence length="66" mass="7176">METVRIKHTSGCGFLKAKAFRHPTFVMLTLALKNLATRSITSFVSMVTGTSQVRSELPRIQGGLGP</sequence>
<dbReference type="AlphaFoldDB" id="A0A0A8YGA5"/>
<accession>A0A0A8YGA5</accession>
<reference evidence="1" key="1">
    <citation type="submission" date="2014-09" db="EMBL/GenBank/DDBJ databases">
        <authorList>
            <person name="Magalhaes I.L.F."/>
            <person name="Oliveira U."/>
            <person name="Santos F.R."/>
            <person name="Vidigal T.H.D.A."/>
            <person name="Brescovit A.D."/>
            <person name="Santos A.J."/>
        </authorList>
    </citation>
    <scope>NUCLEOTIDE SEQUENCE</scope>
    <source>
        <tissue evidence="1">Shoot tissue taken approximately 20 cm above the soil surface</tissue>
    </source>
</reference>
<name>A0A0A8YGA5_ARUDO</name>
<dbReference type="EMBL" id="GBRH01273585">
    <property type="protein sequence ID" value="JAD24310.1"/>
    <property type="molecule type" value="Transcribed_RNA"/>
</dbReference>
<proteinExistence type="predicted"/>
<evidence type="ECO:0000313" key="1">
    <source>
        <dbReference type="EMBL" id="JAD24310.1"/>
    </source>
</evidence>
<reference evidence="1" key="2">
    <citation type="journal article" date="2015" name="Data Brief">
        <title>Shoot transcriptome of the giant reed, Arundo donax.</title>
        <authorList>
            <person name="Barrero R.A."/>
            <person name="Guerrero F.D."/>
            <person name="Moolhuijzen P."/>
            <person name="Goolsby J.A."/>
            <person name="Tidwell J."/>
            <person name="Bellgard S.E."/>
            <person name="Bellgard M.I."/>
        </authorList>
    </citation>
    <scope>NUCLEOTIDE SEQUENCE</scope>
    <source>
        <tissue evidence="1">Shoot tissue taken approximately 20 cm above the soil surface</tissue>
    </source>
</reference>